<name>A0A371CHS8_9APHY</name>
<evidence type="ECO:0000313" key="2">
    <source>
        <dbReference type="EMBL" id="RDX39845.1"/>
    </source>
</evidence>
<keyword evidence="4" id="KW-1185">Reference proteome</keyword>
<evidence type="ECO:0000313" key="4">
    <source>
        <dbReference type="Proteomes" id="UP000256964"/>
    </source>
</evidence>
<dbReference type="EMBL" id="KZ857634">
    <property type="protein sequence ID" value="RDX39845.1"/>
    <property type="molecule type" value="Genomic_DNA"/>
</dbReference>
<gene>
    <name evidence="3" type="ORF">OH76DRAFT_1490795</name>
    <name evidence="2" type="ORF">OH76DRAFT_1490798</name>
</gene>
<feature type="region of interest" description="Disordered" evidence="1">
    <location>
        <begin position="1"/>
        <end position="104"/>
    </location>
</feature>
<dbReference type="Proteomes" id="UP000256964">
    <property type="component" value="Unassembled WGS sequence"/>
</dbReference>
<reference evidence="2 4" key="1">
    <citation type="journal article" date="2018" name="Biotechnol. Biofuels">
        <title>Integrative visual omics of the white-rot fungus Polyporus brumalis exposes the biotechnological potential of its oxidative enzymes for delignifying raw plant biomass.</title>
        <authorList>
            <person name="Miyauchi S."/>
            <person name="Rancon A."/>
            <person name="Drula E."/>
            <person name="Hage H."/>
            <person name="Chaduli D."/>
            <person name="Favel A."/>
            <person name="Grisel S."/>
            <person name="Henrissat B."/>
            <person name="Herpoel-Gimbert I."/>
            <person name="Ruiz-Duenas F.J."/>
            <person name="Chevret D."/>
            <person name="Hainaut M."/>
            <person name="Lin J."/>
            <person name="Wang M."/>
            <person name="Pangilinan J."/>
            <person name="Lipzen A."/>
            <person name="Lesage-Meessen L."/>
            <person name="Navarro D."/>
            <person name="Riley R."/>
            <person name="Grigoriev I.V."/>
            <person name="Zhou S."/>
            <person name="Raouche S."/>
            <person name="Rosso M.N."/>
        </authorList>
    </citation>
    <scope>NUCLEOTIDE SEQUENCE [LARGE SCALE GENOMIC DNA]</scope>
    <source>
        <strain evidence="2 4">BRFM 1820</strain>
    </source>
</reference>
<sequence length="565" mass="62387">MHAQNHGRPRVSNTQNGPRPHYRAPHQNPKTFRHEGTPEHRPDASGTREHRESRGRSPNRPHAAKGWGKPHHYGAKRKQVSPASYRYSTSSGGSEPVSELENAYAEGYRDGEEAREQKLAPALAQSVEMHAEIKELRTRLDLALADARGAAAEAEFQKALKEKSEAELRALRGIDDTEQLRTAALASRAAAQLIEEDIEMHDRDAPPVVNIPRSPRNNGEHAGPRNGPSPPVHSAGGGRDAGTPPVRKTFEQYREERYAEYADTFPPIPTKVEDLRMVMRMAESEGGAAAAWRMKQWRRAALKARDAGVALTQCESMAIEWSTPPWYKAEQDAIRSYHTYTLMTPPTAEHPFEHWQKHFQKNRETIRKGLRREADGSPNLATLEGLYLANLMFHETDKTRAVYRAATIARLAGLFVDPLAYQSSLERLDLEPAERLDFQPYTGPYPITLDLLCQHAAVCGITPWDVTNSFLVWAREHVGTTYAPPVETGDATVAQPTFNSTSASRTEVEVEAPGSSITGSATSVAESGITTKQTVDPVNVPLPPDADDVDMTEGPSDDLQSVASA</sequence>
<feature type="compositionally biased region" description="Polar residues" evidence="1">
    <location>
        <begin position="515"/>
        <end position="536"/>
    </location>
</feature>
<organism evidence="2 4">
    <name type="scientific">Lentinus brumalis</name>
    <dbReference type="NCBI Taxonomy" id="2498619"/>
    <lineage>
        <taxon>Eukaryota</taxon>
        <taxon>Fungi</taxon>
        <taxon>Dikarya</taxon>
        <taxon>Basidiomycota</taxon>
        <taxon>Agaricomycotina</taxon>
        <taxon>Agaricomycetes</taxon>
        <taxon>Polyporales</taxon>
        <taxon>Polyporaceae</taxon>
        <taxon>Lentinus</taxon>
    </lineage>
</organism>
<feature type="compositionally biased region" description="Basic and acidic residues" evidence="1">
    <location>
        <begin position="32"/>
        <end position="55"/>
    </location>
</feature>
<dbReference type="AlphaFoldDB" id="A0A371CHS8"/>
<dbReference type="EMBL" id="KZ857633">
    <property type="protein sequence ID" value="RDX39851.1"/>
    <property type="molecule type" value="Genomic_DNA"/>
</dbReference>
<feature type="region of interest" description="Disordered" evidence="1">
    <location>
        <begin position="198"/>
        <end position="246"/>
    </location>
</feature>
<protein>
    <submittedName>
        <fullName evidence="2">Uncharacterized protein</fullName>
    </submittedName>
</protein>
<feature type="compositionally biased region" description="Basic residues" evidence="1">
    <location>
        <begin position="57"/>
        <end position="79"/>
    </location>
</feature>
<dbReference type="OrthoDB" id="2953420at2759"/>
<feature type="region of interest" description="Disordered" evidence="1">
    <location>
        <begin position="500"/>
        <end position="565"/>
    </location>
</feature>
<accession>A0A371CHS8</accession>
<evidence type="ECO:0000313" key="3">
    <source>
        <dbReference type="EMBL" id="RDX39851.1"/>
    </source>
</evidence>
<evidence type="ECO:0000256" key="1">
    <source>
        <dbReference type="SAM" id="MobiDB-lite"/>
    </source>
</evidence>
<proteinExistence type="predicted"/>